<dbReference type="InterPro" id="IPR007450">
    <property type="entry name" value="BamE_dom"/>
</dbReference>
<organism evidence="4">
    <name type="scientific">hydrothermal vent metagenome</name>
    <dbReference type="NCBI Taxonomy" id="652676"/>
    <lineage>
        <taxon>unclassified sequences</taxon>
        <taxon>metagenomes</taxon>
        <taxon>ecological metagenomes</taxon>
    </lineage>
</organism>
<reference evidence="4" key="1">
    <citation type="submission" date="2018-06" db="EMBL/GenBank/DDBJ databases">
        <authorList>
            <person name="Zhirakovskaya E."/>
        </authorList>
    </citation>
    <scope>NUCLEOTIDE SEQUENCE</scope>
</reference>
<keyword evidence="1" id="KW-0732">Signal</keyword>
<gene>
    <name evidence="4" type="ORF">MNBD_GAMMA16-757</name>
</gene>
<sequence length="123" mass="14647">MNRYYPLLSVILFFNSCLIYADEQNIADLKSLQQQVFDLQKRVTELENQTTNPIDSVNNKKIVESAWQQLKIGMNYQEVTRLLGKPEYKTRGSVEFWYYSEQKSDGPFAKFIFKRLNNWQEHP</sequence>
<accession>A0A3B0ZU20</accession>
<evidence type="ECO:0000256" key="2">
    <source>
        <dbReference type="ARBA" id="ARBA00023136"/>
    </source>
</evidence>
<proteinExistence type="predicted"/>
<evidence type="ECO:0000313" key="4">
    <source>
        <dbReference type="EMBL" id="VAW84156.1"/>
    </source>
</evidence>
<evidence type="ECO:0000256" key="1">
    <source>
        <dbReference type="ARBA" id="ARBA00022729"/>
    </source>
</evidence>
<dbReference type="EMBL" id="UOFO01000034">
    <property type="protein sequence ID" value="VAW84156.1"/>
    <property type="molecule type" value="Genomic_DNA"/>
</dbReference>
<dbReference type="Gene3D" id="3.30.1450.10">
    <property type="match status" value="1"/>
</dbReference>
<feature type="domain" description="Outer membrane protein assembly factor BamE" evidence="3">
    <location>
        <begin position="65"/>
        <end position="107"/>
    </location>
</feature>
<dbReference type="AlphaFoldDB" id="A0A3B0ZU20"/>
<dbReference type="Pfam" id="PF04355">
    <property type="entry name" value="BamE"/>
    <property type="match status" value="1"/>
</dbReference>
<dbReference type="InterPro" id="IPR037873">
    <property type="entry name" value="BamE-like"/>
</dbReference>
<dbReference type="GO" id="GO:0019867">
    <property type="term" value="C:outer membrane"/>
    <property type="evidence" value="ECO:0007669"/>
    <property type="project" value="InterPro"/>
</dbReference>
<evidence type="ECO:0000259" key="3">
    <source>
        <dbReference type="Pfam" id="PF04355"/>
    </source>
</evidence>
<protein>
    <recommendedName>
        <fullName evidence="3">Outer membrane protein assembly factor BamE domain-containing protein</fullName>
    </recommendedName>
</protein>
<keyword evidence="2" id="KW-0472">Membrane</keyword>
<name>A0A3B0ZU20_9ZZZZ</name>